<name>A0A8B7P274_HYAAZ</name>
<keyword evidence="1" id="KW-0732">Signal</keyword>
<protein>
    <submittedName>
        <fullName evidence="3">Uncharacterized protein LOC108676611</fullName>
    </submittedName>
</protein>
<evidence type="ECO:0000313" key="3">
    <source>
        <dbReference type="RefSeq" id="XP_018020209.1"/>
    </source>
</evidence>
<dbReference type="Proteomes" id="UP000694843">
    <property type="component" value="Unplaced"/>
</dbReference>
<gene>
    <name evidence="3" type="primary">LOC108676611</name>
</gene>
<dbReference type="KEGG" id="hazt:108676611"/>
<organism evidence="2 3">
    <name type="scientific">Hyalella azteca</name>
    <name type="common">Amphipod</name>
    <dbReference type="NCBI Taxonomy" id="294128"/>
    <lineage>
        <taxon>Eukaryota</taxon>
        <taxon>Metazoa</taxon>
        <taxon>Ecdysozoa</taxon>
        <taxon>Arthropoda</taxon>
        <taxon>Crustacea</taxon>
        <taxon>Multicrustacea</taxon>
        <taxon>Malacostraca</taxon>
        <taxon>Eumalacostraca</taxon>
        <taxon>Peracarida</taxon>
        <taxon>Amphipoda</taxon>
        <taxon>Senticaudata</taxon>
        <taxon>Talitrida</taxon>
        <taxon>Talitroidea</taxon>
        <taxon>Hyalellidae</taxon>
        <taxon>Hyalella</taxon>
    </lineage>
</organism>
<evidence type="ECO:0000313" key="2">
    <source>
        <dbReference type="Proteomes" id="UP000694843"/>
    </source>
</evidence>
<sequence>MSQAVNNVRAAAASVVFLLALQEVLSKPTHENSTVQCKKYVHTIYFVCHVTVFHLGELPAVEELDNNERSRRALQPLLCPCPPGTLSWLCPSAVYEALEHFQHNALCDVHSLNNNSTDGINVVENALEI</sequence>
<feature type="signal peptide" evidence="1">
    <location>
        <begin position="1"/>
        <end position="26"/>
    </location>
</feature>
<reference evidence="3" key="1">
    <citation type="submission" date="2025-08" db="UniProtKB">
        <authorList>
            <consortium name="RefSeq"/>
        </authorList>
    </citation>
    <scope>IDENTIFICATION</scope>
    <source>
        <tissue evidence="3">Whole organism</tissue>
    </source>
</reference>
<accession>A0A8B7P274</accession>
<dbReference type="OrthoDB" id="10367678at2759"/>
<dbReference type="GeneID" id="108676611"/>
<keyword evidence="2" id="KW-1185">Reference proteome</keyword>
<evidence type="ECO:0000256" key="1">
    <source>
        <dbReference type="SAM" id="SignalP"/>
    </source>
</evidence>
<feature type="chain" id="PRO_5034025284" evidence="1">
    <location>
        <begin position="27"/>
        <end position="129"/>
    </location>
</feature>
<dbReference type="RefSeq" id="XP_018020209.1">
    <property type="nucleotide sequence ID" value="XM_018164720.2"/>
</dbReference>
<dbReference type="AlphaFoldDB" id="A0A8B7P274"/>
<proteinExistence type="predicted"/>